<comment type="caution">
    <text evidence="2">The sequence shown here is derived from an EMBL/GenBank/DDBJ whole genome shotgun (WGS) entry which is preliminary data.</text>
</comment>
<reference evidence="2" key="1">
    <citation type="submission" date="2022-05" db="EMBL/GenBank/DDBJ databases">
        <title>Sphingomonas sp. strain RP10 Genome sequencing and assembly.</title>
        <authorList>
            <person name="Kim I."/>
        </authorList>
    </citation>
    <scope>NUCLEOTIDE SEQUENCE</scope>
    <source>
        <strain evidence="2">RP10</strain>
    </source>
</reference>
<organism evidence="2 3">
    <name type="scientific">Sphingomonas liriopis</name>
    <dbReference type="NCBI Taxonomy" id="2949094"/>
    <lineage>
        <taxon>Bacteria</taxon>
        <taxon>Pseudomonadati</taxon>
        <taxon>Pseudomonadota</taxon>
        <taxon>Alphaproteobacteria</taxon>
        <taxon>Sphingomonadales</taxon>
        <taxon>Sphingomonadaceae</taxon>
        <taxon>Sphingomonas</taxon>
    </lineage>
</organism>
<sequence length="145" mass="15544">MTVPFGEGETIARQAPARSARMTLHFDGGARPNPGRMEIAVVTGGRAHIRDDVGEGDNCTAEWMALRYAVEIALAAGARDVLLVGDARTIVEQALGNWRCRSPQLQPHLAAYRAAIAGIARVHVRHVPRSKNLAGIALAARHPRG</sequence>
<protein>
    <submittedName>
        <fullName evidence="2">Reverse transcriptase-like protein</fullName>
    </submittedName>
</protein>
<keyword evidence="2" id="KW-0808">Transferase</keyword>
<dbReference type="GO" id="GO:0004523">
    <property type="term" value="F:RNA-DNA hybrid ribonuclease activity"/>
    <property type="evidence" value="ECO:0007669"/>
    <property type="project" value="InterPro"/>
</dbReference>
<dbReference type="GO" id="GO:0003676">
    <property type="term" value="F:nucleic acid binding"/>
    <property type="evidence" value="ECO:0007669"/>
    <property type="project" value="InterPro"/>
</dbReference>
<dbReference type="Pfam" id="PF13456">
    <property type="entry name" value="RVT_3"/>
    <property type="match status" value="1"/>
</dbReference>
<dbReference type="Proteomes" id="UP001139486">
    <property type="component" value="Unassembled WGS sequence"/>
</dbReference>
<keyword evidence="2" id="KW-0695">RNA-directed DNA polymerase</keyword>
<dbReference type="InterPro" id="IPR012337">
    <property type="entry name" value="RNaseH-like_sf"/>
</dbReference>
<evidence type="ECO:0000313" key="2">
    <source>
        <dbReference type="EMBL" id="MCP3734747.1"/>
    </source>
</evidence>
<dbReference type="InterPro" id="IPR002156">
    <property type="entry name" value="RNaseH_domain"/>
</dbReference>
<dbReference type="SUPFAM" id="SSF53098">
    <property type="entry name" value="Ribonuclease H-like"/>
    <property type="match status" value="1"/>
</dbReference>
<feature type="domain" description="RNase H type-1" evidence="1">
    <location>
        <begin position="58"/>
        <end position="141"/>
    </location>
</feature>
<dbReference type="EMBL" id="JAMLDY010000007">
    <property type="protein sequence ID" value="MCP3734747.1"/>
    <property type="molecule type" value="Genomic_DNA"/>
</dbReference>
<dbReference type="Gene3D" id="3.30.420.10">
    <property type="entry name" value="Ribonuclease H-like superfamily/Ribonuclease H"/>
    <property type="match status" value="1"/>
</dbReference>
<keyword evidence="3" id="KW-1185">Reference proteome</keyword>
<gene>
    <name evidence="2" type="ORF">M9979_07680</name>
</gene>
<dbReference type="InterPro" id="IPR036397">
    <property type="entry name" value="RNaseH_sf"/>
</dbReference>
<proteinExistence type="predicted"/>
<evidence type="ECO:0000259" key="1">
    <source>
        <dbReference type="Pfam" id="PF13456"/>
    </source>
</evidence>
<accession>A0A9X2HQR9</accession>
<dbReference type="RefSeq" id="WP_254288759.1">
    <property type="nucleotide sequence ID" value="NZ_JAMLDY010000007.1"/>
</dbReference>
<dbReference type="GO" id="GO:0003964">
    <property type="term" value="F:RNA-directed DNA polymerase activity"/>
    <property type="evidence" value="ECO:0007669"/>
    <property type="project" value="UniProtKB-KW"/>
</dbReference>
<evidence type="ECO:0000313" key="3">
    <source>
        <dbReference type="Proteomes" id="UP001139486"/>
    </source>
</evidence>
<name>A0A9X2HQR9_9SPHN</name>
<keyword evidence="2" id="KW-0548">Nucleotidyltransferase</keyword>
<dbReference type="AlphaFoldDB" id="A0A9X2HQR9"/>